<evidence type="ECO:0000256" key="5">
    <source>
        <dbReference type="ARBA" id="ARBA00022679"/>
    </source>
</evidence>
<dbReference type="InterPro" id="IPR011006">
    <property type="entry name" value="CheY-like_superfamily"/>
</dbReference>
<dbReference type="InterPro" id="IPR003660">
    <property type="entry name" value="HAMP_dom"/>
</dbReference>
<keyword evidence="10" id="KW-0472">Membrane</keyword>
<dbReference type="InterPro" id="IPR000700">
    <property type="entry name" value="PAS-assoc_C"/>
</dbReference>
<dbReference type="PROSITE" id="PS50885">
    <property type="entry name" value="HAMP"/>
    <property type="match status" value="1"/>
</dbReference>
<dbReference type="HOGENOM" id="CLU_009587_0_0_2"/>
<keyword evidence="19" id="KW-1185">Reference proteome</keyword>
<dbReference type="SMART" id="SM00387">
    <property type="entry name" value="HATPase_c"/>
    <property type="match status" value="1"/>
</dbReference>
<dbReference type="PRINTS" id="PR00344">
    <property type="entry name" value="BCTRLSENSOR"/>
</dbReference>
<dbReference type="Gene3D" id="6.10.340.10">
    <property type="match status" value="1"/>
</dbReference>
<dbReference type="PATRIC" id="fig|1434110.4.peg.1764"/>
<feature type="domain" description="PAC" evidence="16">
    <location>
        <begin position="556"/>
        <end position="606"/>
    </location>
</feature>
<dbReference type="Pfam" id="PF02518">
    <property type="entry name" value="HATPase_c"/>
    <property type="match status" value="1"/>
</dbReference>
<dbReference type="PROSITE" id="PS50113">
    <property type="entry name" value="PAC"/>
    <property type="match status" value="1"/>
</dbReference>
<dbReference type="Gene3D" id="3.40.50.2300">
    <property type="match status" value="2"/>
</dbReference>
<dbReference type="SUPFAM" id="SSF52172">
    <property type="entry name" value="CheY-like"/>
    <property type="match status" value="2"/>
</dbReference>
<dbReference type="SMART" id="SM00448">
    <property type="entry name" value="REC"/>
    <property type="match status" value="2"/>
</dbReference>
<dbReference type="InterPro" id="IPR036890">
    <property type="entry name" value="HATPase_C_sf"/>
</dbReference>
<dbReference type="STRING" id="1434110.MSHOH_1413"/>
<keyword evidence="11" id="KW-0131">Cell cycle</keyword>
<dbReference type="InterPro" id="IPR035965">
    <property type="entry name" value="PAS-like_dom_sf"/>
</dbReference>
<dbReference type="Pfam" id="PF00512">
    <property type="entry name" value="HisKA"/>
    <property type="match status" value="1"/>
</dbReference>
<evidence type="ECO:0000259" key="17">
    <source>
        <dbReference type="PROSITE" id="PS50885"/>
    </source>
</evidence>
<dbReference type="Gene3D" id="3.30.565.10">
    <property type="entry name" value="Histidine kinase-like ATPase, C-terminal domain"/>
    <property type="match status" value="1"/>
</dbReference>
<dbReference type="Gene3D" id="1.10.287.130">
    <property type="match status" value="1"/>
</dbReference>
<keyword evidence="9" id="KW-0902">Two-component regulatory system</keyword>
<dbReference type="CDD" id="cd00082">
    <property type="entry name" value="HisKA"/>
    <property type="match status" value="1"/>
</dbReference>
<dbReference type="InterPro" id="IPR003594">
    <property type="entry name" value="HATPase_dom"/>
</dbReference>
<dbReference type="InterPro" id="IPR000014">
    <property type="entry name" value="PAS"/>
</dbReference>
<dbReference type="PROSITE" id="PS50112">
    <property type="entry name" value="PAS"/>
    <property type="match status" value="1"/>
</dbReference>
<dbReference type="GeneID" id="24830613"/>
<dbReference type="InterPro" id="IPR003661">
    <property type="entry name" value="HisK_dim/P_dom"/>
</dbReference>
<dbReference type="Gene3D" id="3.30.450.20">
    <property type="entry name" value="PAS domain"/>
    <property type="match status" value="2"/>
</dbReference>
<evidence type="ECO:0000313" key="19">
    <source>
        <dbReference type="Proteomes" id="UP000033101"/>
    </source>
</evidence>
<evidence type="ECO:0000259" key="13">
    <source>
        <dbReference type="PROSITE" id="PS50109"/>
    </source>
</evidence>
<feature type="domain" description="Response regulatory" evidence="14">
    <location>
        <begin position="897"/>
        <end position="1010"/>
    </location>
</feature>
<evidence type="ECO:0000256" key="10">
    <source>
        <dbReference type="ARBA" id="ARBA00023136"/>
    </source>
</evidence>
<feature type="domain" description="Histidine kinase" evidence="13">
    <location>
        <begin position="624"/>
        <end position="843"/>
    </location>
</feature>
<dbReference type="PANTHER" id="PTHR43047">
    <property type="entry name" value="TWO-COMPONENT HISTIDINE PROTEIN KINASE"/>
    <property type="match status" value="1"/>
</dbReference>
<evidence type="ECO:0000256" key="3">
    <source>
        <dbReference type="ARBA" id="ARBA00012438"/>
    </source>
</evidence>
<evidence type="ECO:0000259" key="14">
    <source>
        <dbReference type="PROSITE" id="PS50110"/>
    </source>
</evidence>
<dbReference type="InterPro" id="IPR036097">
    <property type="entry name" value="HisK_dim/P_sf"/>
</dbReference>
<dbReference type="InterPro" id="IPR001789">
    <property type="entry name" value="Sig_transdc_resp-reg_receiver"/>
</dbReference>
<dbReference type="GO" id="GO:0009927">
    <property type="term" value="F:histidine phosphotransfer kinase activity"/>
    <property type="evidence" value="ECO:0007669"/>
    <property type="project" value="TreeGrafter"/>
</dbReference>
<dbReference type="SMART" id="SM00091">
    <property type="entry name" value="PAS"/>
    <property type="match status" value="1"/>
</dbReference>
<feature type="modified residue" description="4-aspartylphosphate" evidence="12">
    <location>
        <position position="946"/>
    </location>
</feature>
<dbReference type="GO" id="GO:0000155">
    <property type="term" value="F:phosphorelay sensor kinase activity"/>
    <property type="evidence" value="ECO:0007669"/>
    <property type="project" value="InterPro"/>
</dbReference>
<evidence type="ECO:0000256" key="11">
    <source>
        <dbReference type="ARBA" id="ARBA00023306"/>
    </source>
</evidence>
<dbReference type="GO" id="GO:0005886">
    <property type="term" value="C:plasma membrane"/>
    <property type="evidence" value="ECO:0007669"/>
    <property type="project" value="TreeGrafter"/>
</dbReference>
<dbReference type="Pfam" id="PF13426">
    <property type="entry name" value="PAS_9"/>
    <property type="match status" value="1"/>
</dbReference>
<evidence type="ECO:0000259" key="16">
    <source>
        <dbReference type="PROSITE" id="PS50113"/>
    </source>
</evidence>
<feature type="domain" description="HAMP" evidence="17">
    <location>
        <begin position="304"/>
        <end position="357"/>
    </location>
</feature>
<dbReference type="SUPFAM" id="SSF55874">
    <property type="entry name" value="ATPase domain of HSP90 chaperone/DNA topoisomerase II/histidine kinase"/>
    <property type="match status" value="1"/>
</dbReference>
<evidence type="ECO:0000259" key="15">
    <source>
        <dbReference type="PROSITE" id="PS50112"/>
    </source>
</evidence>
<dbReference type="SUPFAM" id="SSF55785">
    <property type="entry name" value="PYP-like sensor domain (PAS domain)"/>
    <property type="match status" value="1"/>
</dbReference>
<accession>A0A0E3SAP7</accession>
<evidence type="ECO:0000256" key="8">
    <source>
        <dbReference type="ARBA" id="ARBA00022840"/>
    </source>
</evidence>
<feature type="modified residue" description="4-aspartylphosphate" evidence="12">
    <location>
        <position position="1068"/>
    </location>
</feature>
<dbReference type="InterPro" id="IPR004358">
    <property type="entry name" value="Sig_transdc_His_kin-like_C"/>
</dbReference>
<dbReference type="SMART" id="SM00304">
    <property type="entry name" value="HAMP"/>
    <property type="match status" value="1"/>
</dbReference>
<evidence type="ECO:0000313" key="18">
    <source>
        <dbReference type="EMBL" id="AKB77896.1"/>
    </source>
</evidence>
<evidence type="ECO:0000256" key="7">
    <source>
        <dbReference type="ARBA" id="ARBA00022777"/>
    </source>
</evidence>
<dbReference type="FunFam" id="1.10.287.130:FF:000038">
    <property type="entry name" value="Sensory transduction histidine kinase"/>
    <property type="match status" value="1"/>
</dbReference>
<evidence type="ECO:0000256" key="1">
    <source>
        <dbReference type="ARBA" id="ARBA00000085"/>
    </source>
</evidence>
<evidence type="ECO:0000256" key="2">
    <source>
        <dbReference type="ARBA" id="ARBA00004370"/>
    </source>
</evidence>
<dbReference type="Pfam" id="PF00072">
    <property type="entry name" value="Response_reg"/>
    <property type="match status" value="2"/>
</dbReference>
<dbReference type="RefSeq" id="WP_052730756.1">
    <property type="nucleotide sequence ID" value="NZ_CP009516.1"/>
</dbReference>
<dbReference type="EMBL" id="CP009516">
    <property type="protein sequence ID" value="AKB77896.1"/>
    <property type="molecule type" value="Genomic_DNA"/>
</dbReference>
<dbReference type="NCBIfam" id="TIGR00229">
    <property type="entry name" value="sensory_box"/>
    <property type="match status" value="1"/>
</dbReference>
<evidence type="ECO:0000256" key="4">
    <source>
        <dbReference type="ARBA" id="ARBA00022553"/>
    </source>
</evidence>
<dbReference type="CDD" id="cd16922">
    <property type="entry name" value="HATPase_EvgS-ArcB-TorS-like"/>
    <property type="match status" value="1"/>
</dbReference>
<keyword evidence="7" id="KW-0418">Kinase</keyword>
<evidence type="ECO:0000256" key="12">
    <source>
        <dbReference type="PROSITE-ProRule" id="PRU00169"/>
    </source>
</evidence>
<dbReference type="Proteomes" id="UP000033101">
    <property type="component" value="Chromosome"/>
</dbReference>
<gene>
    <name evidence="18" type="ORF">MSHOH_1413</name>
</gene>
<sequence>MKIHEKTLVILVITFLFLSIFLAVATKQIMGDSFEQLEKEEVSRNMGRAKAAMDARLETLKVSVDDYAVWDDTYLFVQGQFDDYVESSFGPEVVTTFDANLVLFYDSTNELYFAAAVEKGTTKHENISTMVLDCIASNELLFSHPAPDSQVAGIINSPEGPLLISSHPIIKSSGEGPIAGTLIFAKVIDDEFIKELAETTSLSLNAEALDQENAVSSTGVKSSSTAEAATPEDDNSFDISYVSESSVVGTSVLNDINGKPVLSLDVEMPRDVYQHGQSAIEYLLGSILIVGLAFTFVLSFSLEKSVLSRISLLSTNLTEITKKGSLSSRISMEGKDEVSDLAGNINSMLKALEDKEEVLKNLDIIESSLESMNAGIMIDCKNSRVIMNNKFIEMWKISADLISQNSAAKVIEHIISQAGDGSGGTVKIKKLQRVSDRDQVTLYLKNNEAVYDWDAGPLLQNGKMIGTVYCTTDITSVKLRELEEENKKRLETVLASIISGVVLIDAETSTIVDANPIAEEMIGLPKEKIIGKLCHHFICPADKGKCPIRDLGAKVDRSERVLINKDGNRIPILKSVVPITISDKIYFVESFVDLTRIKQAEESLIQSKITAETANRAKSEFLATMSHELRTPLNSVIGFADLMIAGNAGEISEKQKRFLGNISISGKHLLALINNILDISKIEAGKMELSFETFAVTETFNEVKQLISPLVEKKGLKIEFCIDEKLVNICADKVRFKQILFNLASNAIKFTPADGKITISSKMYGKMAQFTVRDTGIGIAEKDQHKLFKPFTQLDSAANRQYEGTGLGLSLVKSFVELHKGKIWFESEAGKGTAFTFEIPLVTDFNKEDTAEAVNKDSETIKKDAEVISENAENVPAQNIPIPQIIEPANSKSDEPLILVVEDDDASRELLEVTLTQEGYRVASVPSGKEALELANEMKPLAITLDIMMPGMNGWDVLKYLKLEKQTHDIPVIIISMLDEKDLGIVWGAVEHFIKPIQKDKLLSTLEKIKEKEAKSSFSVLMVDDEKSAVELVTSMLNEKEFNVLKAYGGQEAIDIAFKELPNLIILDLMMPDISGYDVIKALKSRPDTIDIPIIICTAKDLDPYEIKELDKNVSSIMHKGMFTKDDLLKCIKQLQKANPKEVRDTPGI</sequence>
<organism evidence="18 19">
    <name type="scientific">Methanosarcina horonobensis HB-1 = JCM 15518</name>
    <dbReference type="NCBI Taxonomy" id="1434110"/>
    <lineage>
        <taxon>Archaea</taxon>
        <taxon>Methanobacteriati</taxon>
        <taxon>Methanobacteriota</taxon>
        <taxon>Stenosarchaea group</taxon>
        <taxon>Methanomicrobia</taxon>
        <taxon>Methanosarcinales</taxon>
        <taxon>Methanosarcinaceae</taxon>
        <taxon>Methanosarcina</taxon>
    </lineage>
</organism>
<dbReference type="FunFam" id="3.30.565.10:FF:000010">
    <property type="entry name" value="Sensor histidine kinase RcsC"/>
    <property type="match status" value="1"/>
</dbReference>
<dbReference type="InterPro" id="IPR007892">
    <property type="entry name" value="CHASE4"/>
</dbReference>
<dbReference type="AlphaFoldDB" id="A0A0E3SAP7"/>
<dbReference type="InterPro" id="IPR005467">
    <property type="entry name" value="His_kinase_dom"/>
</dbReference>
<comment type="subcellular location">
    <subcellularLocation>
        <location evidence="2">Membrane</location>
    </subcellularLocation>
</comment>
<name>A0A0E3SAP7_9EURY</name>
<dbReference type="KEGG" id="mhor:MSHOH_1413"/>
<dbReference type="CDD" id="cd06225">
    <property type="entry name" value="HAMP"/>
    <property type="match status" value="1"/>
</dbReference>
<keyword evidence="6" id="KW-0547">Nucleotide-binding</keyword>
<keyword evidence="8" id="KW-0067">ATP-binding</keyword>
<proteinExistence type="predicted"/>
<dbReference type="PROSITE" id="PS50110">
    <property type="entry name" value="RESPONSE_REGULATORY"/>
    <property type="match status" value="2"/>
</dbReference>
<evidence type="ECO:0000256" key="9">
    <source>
        <dbReference type="ARBA" id="ARBA00023012"/>
    </source>
</evidence>
<keyword evidence="4 12" id="KW-0597">Phosphoprotein</keyword>
<dbReference type="SMART" id="SM00388">
    <property type="entry name" value="HisKA"/>
    <property type="match status" value="1"/>
</dbReference>
<dbReference type="SUPFAM" id="SSF47384">
    <property type="entry name" value="Homodimeric domain of signal transducing histidine kinase"/>
    <property type="match status" value="1"/>
</dbReference>
<dbReference type="Pfam" id="PF05228">
    <property type="entry name" value="CHASE4"/>
    <property type="match status" value="1"/>
</dbReference>
<keyword evidence="5" id="KW-0808">Transferase</keyword>
<feature type="domain" description="PAS" evidence="15">
    <location>
        <begin position="486"/>
        <end position="532"/>
    </location>
</feature>
<feature type="domain" description="Response regulatory" evidence="14">
    <location>
        <begin position="1019"/>
        <end position="1135"/>
    </location>
</feature>
<reference evidence="18 19" key="1">
    <citation type="submission" date="2014-07" db="EMBL/GenBank/DDBJ databases">
        <title>Methanogenic archaea and the global carbon cycle.</title>
        <authorList>
            <person name="Henriksen J.R."/>
            <person name="Luke J."/>
            <person name="Reinhart S."/>
            <person name="Benedict M.N."/>
            <person name="Youngblut N.D."/>
            <person name="Metcalf M.E."/>
            <person name="Whitaker R.J."/>
            <person name="Metcalf W.W."/>
        </authorList>
    </citation>
    <scope>NUCLEOTIDE SEQUENCE [LARGE SCALE GENOMIC DNA]</scope>
    <source>
        <strain evidence="18 19">HB-1</strain>
    </source>
</reference>
<comment type="catalytic activity">
    <reaction evidence="1">
        <text>ATP + protein L-histidine = ADP + protein N-phospho-L-histidine.</text>
        <dbReference type="EC" id="2.7.13.3"/>
    </reaction>
</comment>
<dbReference type="OrthoDB" id="342253at2157"/>
<dbReference type="EC" id="2.7.13.3" evidence="3"/>
<dbReference type="CDD" id="cd00130">
    <property type="entry name" value="PAS"/>
    <property type="match status" value="1"/>
</dbReference>
<dbReference type="PANTHER" id="PTHR43047:SF72">
    <property type="entry name" value="OSMOSENSING HISTIDINE PROTEIN KINASE SLN1"/>
    <property type="match status" value="1"/>
</dbReference>
<evidence type="ECO:0000256" key="6">
    <source>
        <dbReference type="ARBA" id="ARBA00022741"/>
    </source>
</evidence>
<dbReference type="GO" id="GO:0005524">
    <property type="term" value="F:ATP binding"/>
    <property type="evidence" value="ECO:0007669"/>
    <property type="project" value="UniProtKB-KW"/>
</dbReference>
<dbReference type="PROSITE" id="PS50109">
    <property type="entry name" value="HIS_KIN"/>
    <property type="match status" value="1"/>
</dbReference>
<protein>
    <recommendedName>
        <fullName evidence="3">histidine kinase</fullName>
        <ecNumber evidence="3">2.7.13.3</ecNumber>
    </recommendedName>
</protein>